<dbReference type="GO" id="GO:0005524">
    <property type="term" value="F:ATP binding"/>
    <property type="evidence" value="ECO:0007669"/>
    <property type="project" value="UniProtKB-KW"/>
</dbReference>
<evidence type="ECO:0000256" key="5">
    <source>
        <dbReference type="RuleBase" id="RU000418"/>
    </source>
</evidence>
<dbReference type="OMA" id="CMMVDSE"/>
<dbReference type="PROSITE" id="PS00296">
    <property type="entry name" value="CHAPERONINS_CPN60"/>
    <property type="match status" value="1"/>
</dbReference>
<dbReference type="GO" id="GO:0140662">
    <property type="term" value="F:ATP-dependent protein folding chaperone"/>
    <property type="evidence" value="ECO:0007669"/>
    <property type="project" value="InterPro"/>
</dbReference>
<dbReference type="Gene3D" id="3.30.260.10">
    <property type="entry name" value="TCP-1-like chaperonin intermediate domain"/>
    <property type="match status" value="1"/>
</dbReference>
<dbReference type="GO" id="GO:0042026">
    <property type="term" value="P:protein refolding"/>
    <property type="evidence" value="ECO:0007669"/>
    <property type="project" value="InterPro"/>
</dbReference>
<evidence type="ECO:0000256" key="1">
    <source>
        <dbReference type="ARBA" id="ARBA00006607"/>
    </source>
</evidence>
<dbReference type="Gramene" id="KMS97308">
    <property type="protein sequence ID" value="KMS97308"/>
    <property type="gene ID" value="BVRB_6g156500"/>
</dbReference>
<dbReference type="PRINTS" id="PR00298">
    <property type="entry name" value="CHAPERONIN60"/>
</dbReference>
<name>A0A0J8BBC1_BETVV</name>
<dbReference type="SUPFAM" id="SSF48592">
    <property type="entry name" value="GroEL equatorial domain-like"/>
    <property type="match status" value="1"/>
</dbReference>
<dbReference type="NCBIfam" id="TIGR02348">
    <property type="entry name" value="GroEL"/>
    <property type="match status" value="1"/>
</dbReference>
<dbReference type="NCBIfam" id="NF009487">
    <property type="entry name" value="PRK12849.1"/>
    <property type="match status" value="1"/>
</dbReference>
<dbReference type="InterPro" id="IPR027409">
    <property type="entry name" value="GroEL-like_apical_dom_sf"/>
</dbReference>
<dbReference type="GO" id="GO:0009507">
    <property type="term" value="C:chloroplast"/>
    <property type="evidence" value="ECO:0007669"/>
    <property type="project" value="EnsemblPlants"/>
</dbReference>
<dbReference type="NCBIfam" id="NF009489">
    <property type="entry name" value="PRK12851.1"/>
    <property type="match status" value="1"/>
</dbReference>
<dbReference type="Pfam" id="PF00118">
    <property type="entry name" value="Cpn60_TCP1"/>
    <property type="match status" value="1"/>
</dbReference>
<dbReference type="SUPFAM" id="SSF52029">
    <property type="entry name" value="GroEL apical domain-like"/>
    <property type="match status" value="1"/>
</dbReference>
<keyword evidence="7" id="KW-1185">Reference proteome</keyword>
<keyword evidence="2" id="KW-0547">Nucleotide-binding</keyword>
<dbReference type="EMBL" id="KQ090335">
    <property type="protein sequence ID" value="KMS97308.1"/>
    <property type="molecule type" value="Genomic_DNA"/>
</dbReference>
<organism evidence="6 7">
    <name type="scientific">Beta vulgaris subsp. vulgaris</name>
    <name type="common">Beet</name>
    <dbReference type="NCBI Taxonomy" id="3555"/>
    <lineage>
        <taxon>Eukaryota</taxon>
        <taxon>Viridiplantae</taxon>
        <taxon>Streptophyta</taxon>
        <taxon>Embryophyta</taxon>
        <taxon>Tracheophyta</taxon>
        <taxon>Spermatophyta</taxon>
        <taxon>Magnoliopsida</taxon>
        <taxon>eudicotyledons</taxon>
        <taxon>Gunneridae</taxon>
        <taxon>Pentapetalae</taxon>
        <taxon>Caryophyllales</taxon>
        <taxon>Chenopodiaceae</taxon>
        <taxon>Betoideae</taxon>
        <taxon>Beta</taxon>
    </lineage>
</organism>
<dbReference type="NCBIfam" id="NF009488">
    <property type="entry name" value="PRK12850.1"/>
    <property type="match status" value="1"/>
</dbReference>
<accession>A0A0J8BBC1</accession>
<proteinExistence type="inferred from homology"/>
<evidence type="ECO:0000313" key="6">
    <source>
        <dbReference type="EMBL" id="KMS97308.1"/>
    </source>
</evidence>
<dbReference type="InterPro" id="IPR018370">
    <property type="entry name" value="Chaperonin_Cpn60_CS"/>
</dbReference>
<sequence>MSSANSSSVACLERDFVAPKCNCIPPKNAKLQISHSQRNPGRAYFKCDFCQFFAWLHNGHLIKRGDAADVMRGEEGSGVHSNDVTLVQLREDMVAAKQKLGDLGVYLRDSVKIGLFMYILLKLGGYHSSSVSYKYLRTRNRFFVRAGPKKITFDSKCREALQAGVNKLADAVSVTLGPKGRNVILSDSKSLKVINDGVTIARAIELADAVENAGAMLIQEVASKVNDAAGDGTTTAIILVREMIRTGLLAITFGANPSGLRRGMEKTVNELIQILKKRSTPVKGRDDIRAVASISAGNDDFVGSILAEAIDKIGADGVITIETSSTSETSVIIEEGMKIDKGYMSPHFVTNQDKSTVEFDNAKVLVTDQKISTVQEIVPLLEKTAQLSVPLLIIAEDISKQVLETLIVNRNKGVVRAAVVKCPGHGDAKKALLQDIALMTGGDFLSGDLGLSIGDATSDQLGIARKVTITNNTTTIVSDPSTKAEIRARILQIKKDLAASESSHLSRKLAERIAKLSGGVAVIKVGAHTETELEDRKLRMEDAKNATFAAMDEGIVPGGGATYIHLSEEITSITSSWEDTDELAGADIIRKALLAPAKLIAANAGVDGEVVVEIIRTSDWQIGYNAMAGRFENLLDAGIIDPCRVTRCGLQYAVSIAGLVLTTQAILVDKMRKPKPSVPHVPGITP</sequence>
<dbReference type="Gene3D" id="3.50.7.10">
    <property type="entry name" value="GroEL"/>
    <property type="match status" value="1"/>
</dbReference>
<dbReference type="InterPro" id="IPR027413">
    <property type="entry name" value="GROEL-like_equatorial_sf"/>
</dbReference>
<dbReference type="CDD" id="cd03344">
    <property type="entry name" value="GroEL"/>
    <property type="match status" value="1"/>
</dbReference>
<evidence type="ECO:0000256" key="4">
    <source>
        <dbReference type="ARBA" id="ARBA00023186"/>
    </source>
</evidence>
<evidence type="ECO:0000256" key="3">
    <source>
        <dbReference type="ARBA" id="ARBA00022840"/>
    </source>
</evidence>
<dbReference type="eggNOG" id="KOG0356">
    <property type="taxonomic scope" value="Eukaryota"/>
</dbReference>
<evidence type="ECO:0000256" key="2">
    <source>
        <dbReference type="ARBA" id="ARBA00022741"/>
    </source>
</evidence>
<reference evidence="6 7" key="1">
    <citation type="journal article" date="2014" name="Nature">
        <title>The genome of the recently domesticated crop plant sugar beet (Beta vulgaris).</title>
        <authorList>
            <person name="Dohm J.C."/>
            <person name="Minoche A.E."/>
            <person name="Holtgrawe D."/>
            <person name="Capella-Gutierrez S."/>
            <person name="Zakrzewski F."/>
            <person name="Tafer H."/>
            <person name="Rupp O."/>
            <person name="Sorensen T.R."/>
            <person name="Stracke R."/>
            <person name="Reinhardt R."/>
            <person name="Goesmann A."/>
            <person name="Kraft T."/>
            <person name="Schulz B."/>
            <person name="Stadler P.F."/>
            <person name="Schmidt T."/>
            <person name="Gabaldon T."/>
            <person name="Lehrach H."/>
            <person name="Weisshaar B."/>
            <person name="Himmelbauer H."/>
        </authorList>
    </citation>
    <scope>NUCLEOTIDE SEQUENCE [LARGE SCALE GENOMIC DNA]</scope>
    <source>
        <tissue evidence="6">Taproot</tissue>
    </source>
</reference>
<keyword evidence="3" id="KW-0067">ATP-binding</keyword>
<dbReference type="Gene3D" id="1.10.560.10">
    <property type="entry name" value="GroEL-like equatorial domain"/>
    <property type="match status" value="1"/>
</dbReference>
<comment type="similarity">
    <text evidence="1 5">Belongs to the chaperonin (HSP60) family.</text>
</comment>
<dbReference type="InterPro" id="IPR002423">
    <property type="entry name" value="Cpn60/GroEL/TCP-1"/>
</dbReference>
<dbReference type="FunFam" id="3.50.7.10:FF:000001">
    <property type="entry name" value="60 kDa chaperonin"/>
    <property type="match status" value="1"/>
</dbReference>
<dbReference type="SUPFAM" id="SSF54849">
    <property type="entry name" value="GroEL-intermediate domain like"/>
    <property type="match status" value="1"/>
</dbReference>
<dbReference type="InterPro" id="IPR001844">
    <property type="entry name" value="Cpn60/GroEL"/>
</dbReference>
<dbReference type="OrthoDB" id="1733909at2759"/>
<dbReference type="PANTHER" id="PTHR45633">
    <property type="entry name" value="60 KDA HEAT SHOCK PROTEIN, MITOCHONDRIAL"/>
    <property type="match status" value="1"/>
</dbReference>
<dbReference type="NCBIfam" id="NF000592">
    <property type="entry name" value="PRK00013.1"/>
    <property type="match status" value="1"/>
</dbReference>
<evidence type="ECO:0000313" key="7">
    <source>
        <dbReference type="Proteomes" id="UP000035740"/>
    </source>
</evidence>
<gene>
    <name evidence="6" type="ORF">BVRB_6g156500</name>
</gene>
<protein>
    <submittedName>
        <fullName evidence="6">Uncharacterized protein</fullName>
    </submittedName>
</protein>
<dbReference type="Proteomes" id="UP000035740">
    <property type="component" value="Unassembled WGS sequence"/>
</dbReference>
<keyword evidence="4" id="KW-0143">Chaperone</keyword>
<dbReference type="InterPro" id="IPR027410">
    <property type="entry name" value="TCP-1-like_intermed_sf"/>
</dbReference>
<dbReference type="AlphaFoldDB" id="A0A0J8BBC1"/>